<reference evidence="1" key="1">
    <citation type="submission" date="2023-03" db="EMBL/GenBank/DDBJ databases">
        <title>Massive genome expansion in bonnet fungi (Mycena s.s.) driven by repeated elements and novel gene families across ecological guilds.</title>
        <authorList>
            <consortium name="Lawrence Berkeley National Laboratory"/>
            <person name="Harder C.B."/>
            <person name="Miyauchi S."/>
            <person name="Viragh M."/>
            <person name="Kuo A."/>
            <person name="Thoen E."/>
            <person name="Andreopoulos B."/>
            <person name="Lu D."/>
            <person name="Skrede I."/>
            <person name="Drula E."/>
            <person name="Henrissat B."/>
            <person name="Morin E."/>
            <person name="Kohler A."/>
            <person name="Barry K."/>
            <person name="LaButti K."/>
            <person name="Morin E."/>
            <person name="Salamov A."/>
            <person name="Lipzen A."/>
            <person name="Mereny Z."/>
            <person name="Hegedus B."/>
            <person name="Baldrian P."/>
            <person name="Stursova M."/>
            <person name="Weitz H."/>
            <person name="Taylor A."/>
            <person name="Grigoriev I.V."/>
            <person name="Nagy L.G."/>
            <person name="Martin F."/>
            <person name="Kauserud H."/>
        </authorList>
    </citation>
    <scope>NUCLEOTIDE SEQUENCE</scope>
    <source>
        <strain evidence="1">CBHHK067</strain>
    </source>
</reference>
<dbReference type="AlphaFoldDB" id="A0AAD7DJW9"/>
<proteinExistence type="predicted"/>
<evidence type="ECO:0000313" key="1">
    <source>
        <dbReference type="EMBL" id="KAJ7691311.1"/>
    </source>
</evidence>
<sequence length="84" mass="9240">QYGDRHFGAKCWAEAANWFLAGSHALFRAGCPSSGAKCFRKAALCYIERQEYARAAAVVRRCPGDEATTHYVEFAAVHQGTLCI</sequence>
<protein>
    <submittedName>
        <fullName evidence="1">Uncharacterized protein</fullName>
    </submittedName>
</protein>
<comment type="caution">
    <text evidence="1">The sequence shown here is derived from an EMBL/GenBank/DDBJ whole genome shotgun (WGS) entry which is preliminary data.</text>
</comment>
<feature type="non-terminal residue" evidence="1">
    <location>
        <position position="1"/>
    </location>
</feature>
<dbReference type="EMBL" id="JARKIE010000059">
    <property type="protein sequence ID" value="KAJ7691311.1"/>
    <property type="molecule type" value="Genomic_DNA"/>
</dbReference>
<organism evidence="1 2">
    <name type="scientific">Mycena rosella</name>
    <name type="common">Pink bonnet</name>
    <name type="synonym">Agaricus rosellus</name>
    <dbReference type="NCBI Taxonomy" id="1033263"/>
    <lineage>
        <taxon>Eukaryota</taxon>
        <taxon>Fungi</taxon>
        <taxon>Dikarya</taxon>
        <taxon>Basidiomycota</taxon>
        <taxon>Agaricomycotina</taxon>
        <taxon>Agaricomycetes</taxon>
        <taxon>Agaricomycetidae</taxon>
        <taxon>Agaricales</taxon>
        <taxon>Marasmiineae</taxon>
        <taxon>Mycenaceae</taxon>
        <taxon>Mycena</taxon>
    </lineage>
</organism>
<evidence type="ECO:0000313" key="2">
    <source>
        <dbReference type="Proteomes" id="UP001221757"/>
    </source>
</evidence>
<gene>
    <name evidence="1" type="ORF">B0H17DRAFT_935224</name>
</gene>
<accession>A0AAD7DJW9</accession>
<keyword evidence="2" id="KW-1185">Reference proteome</keyword>
<dbReference type="Proteomes" id="UP001221757">
    <property type="component" value="Unassembled WGS sequence"/>
</dbReference>
<name>A0AAD7DJW9_MYCRO</name>